<evidence type="ECO:0000313" key="4">
    <source>
        <dbReference type="EMBL" id="KAA0997767.1"/>
    </source>
</evidence>
<keyword evidence="2" id="KW-0560">Oxidoreductase</keyword>
<accession>A0A5B0G2P4</accession>
<comment type="caution">
    <text evidence="4">The sequence shown here is derived from an EMBL/GenBank/DDBJ whole genome shotgun (WGS) entry which is preliminary data.</text>
</comment>
<keyword evidence="1" id="KW-0521">NADP</keyword>
<dbReference type="CDD" id="cd05286">
    <property type="entry name" value="QOR2"/>
    <property type="match status" value="1"/>
</dbReference>
<evidence type="ECO:0000259" key="3">
    <source>
        <dbReference type="SMART" id="SM00829"/>
    </source>
</evidence>
<evidence type="ECO:0000256" key="2">
    <source>
        <dbReference type="ARBA" id="ARBA00023002"/>
    </source>
</evidence>
<name>A0A5B0G2P4_9BURK</name>
<dbReference type="InterPro" id="IPR020843">
    <property type="entry name" value="ER"/>
</dbReference>
<dbReference type="GO" id="GO:0035925">
    <property type="term" value="F:mRNA 3'-UTR AU-rich region binding"/>
    <property type="evidence" value="ECO:0007669"/>
    <property type="project" value="TreeGrafter"/>
</dbReference>
<proteinExistence type="predicted"/>
<dbReference type="AlphaFoldDB" id="A0A5B0G2P4"/>
<organism evidence="4 5">
    <name type="scientific">Paraburkholderia panacisoli</name>
    <dbReference type="NCBI Taxonomy" id="2603818"/>
    <lineage>
        <taxon>Bacteria</taxon>
        <taxon>Pseudomonadati</taxon>
        <taxon>Pseudomonadota</taxon>
        <taxon>Betaproteobacteria</taxon>
        <taxon>Burkholderiales</taxon>
        <taxon>Burkholderiaceae</taxon>
        <taxon>Paraburkholderia</taxon>
    </lineage>
</organism>
<reference evidence="4 5" key="1">
    <citation type="submission" date="2019-08" db="EMBL/GenBank/DDBJ databases">
        <title>Paraburkholderia sp. DCY113.</title>
        <authorList>
            <person name="Kang J."/>
        </authorList>
    </citation>
    <scope>NUCLEOTIDE SEQUENCE [LARGE SCALE GENOMIC DNA]</scope>
    <source>
        <strain evidence="4 5">DCY113</strain>
    </source>
</reference>
<protein>
    <submittedName>
        <fullName evidence="4">Quinone oxidoreductase</fullName>
    </submittedName>
</protein>
<dbReference type="InterPro" id="IPR036291">
    <property type="entry name" value="NAD(P)-bd_dom_sf"/>
</dbReference>
<dbReference type="InterPro" id="IPR047618">
    <property type="entry name" value="QOR-like"/>
</dbReference>
<sequence>MPKVVKIESFGDAEVMQIHEEEIAQLKAGEARVDHIAVGLNYLDISHRQGHYPLPLPTGLGVAGCGVIREIRSESAELAVGDLVTYAGVPPGSYAEQRIVEADRLVKLPPDIEPTVAAAALQHGITAAFLIGDVFAVARGHLVLVYAAAGGVGTILCQWAKSLGATVIGTVGSQGKVSHALAHGCDHVIVSTAENVAERVRAITSERGVDVAYDSVGADTFEASLNSLAFRGTLVSFGSASGEPPPVPVGDLAKFGSLYMTRPRFIHYTRTRPDLLRYSTAFFERIRAGLKVSIGQSYHFNEIVRAHKDIESRQTKGSSVITF</sequence>
<dbReference type="InterPro" id="IPR011032">
    <property type="entry name" value="GroES-like_sf"/>
</dbReference>
<dbReference type="PANTHER" id="PTHR48106">
    <property type="entry name" value="QUINONE OXIDOREDUCTASE PIG3-RELATED"/>
    <property type="match status" value="1"/>
</dbReference>
<dbReference type="Gene3D" id="3.40.50.720">
    <property type="entry name" value="NAD(P)-binding Rossmann-like Domain"/>
    <property type="match status" value="1"/>
</dbReference>
<dbReference type="Pfam" id="PF08240">
    <property type="entry name" value="ADH_N"/>
    <property type="match status" value="1"/>
</dbReference>
<dbReference type="GO" id="GO:0003960">
    <property type="term" value="F:quinone reductase (NADPH) activity"/>
    <property type="evidence" value="ECO:0007669"/>
    <property type="project" value="InterPro"/>
</dbReference>
<dbReference type="RefSeq" id="WP_149676464.1">
    <property type="nucleotide sequence ID" value="NZ_VTUZ01000073.1"/>
</dbReference>
<dbReference type="SUPFAM" id="SSF50129">
    <property type="entry name" value="GroES-like"/>
    <property type="match status" value="1"/>
</dbReference>
<dbReference type="GO" id="GO:0008270">
    <property type="term" value="F:zinc ion binding"/>
    <property type="evidence" value="ECO:0007669"/>
    <property type="project" value="InterPro"/>
</dbReference>
<dbReference type="FunFam" id="3.40.50.720:FF:000053">
    <property type="entry name" value="Quinone oxidoreductase 1"/>
    <property type="match status" value="1"/>
</dbReference>
<dbReference type="InterPro" id="IPR002364">
    <property type="entry name" value="Quin_OxRdtase/zeta-crystal_CS"/>
</dbReference>
<evidence type="ECO:0000256" key="1">
    <source>
        <dbReference type="ARBA" id="ARBA00022857"/>
    </source>
</evidence>
<dbReference type="PANTHER" id="PTHR48106:SF13">
    <property type="entry name" value="QUINONE OXIDOREDUCTASE-RELATED"/>
    <property type="match status" value="1"/>
</dbReference>
<dbReference type="InterPro" id="IPR013149">
    <property type="entry name" value="ADH-like_C"/>
</dbReference>
<dbReference type="EMBL" id="VTUZ01000073">
    <property type="protein sequence ID" value="KAA0997767.1"/>
    <property type="molecule type" value="Genomic_DNA"/>
</dbReference>
<dbReference type="SMART" id="SM00829">
    <property type="entry name" value="PKS_ER"/>
    <property type="match status" value="1"/>
</dbReference>
<dbReference type="GO" id="GO:0070402">
    <property type="term" value="F:NADPH binding"/>
    <property type="evidence" value="ECO:0007669"/>
    <property type="project" value="TreeGrafter"/>
</dbReference>
<dbReference type="InterPro" id="IPR013154">
    <property type="entry name" value="ADH-like_N"/>
</dbReference>
<gene>
    <name evidence="4" type="ORF">FVF58_47620</name>
</gene>
<dbReference type="Gene3D" id="3.90.180.10">
    <property type="entry name" value="Medium-chain alcohol dehydrogenases, catalytic domain"/>
    <property type="match status" value="1"/>
</dbReference>
<dbReference type="PROSITE" id="PS01162">
    <property type="entry name" value="QOR_ZETA_CRYSTAL"/>
    <property type="match status" value="1"/>
</dbReference>
<dbReference type="SUPFAM" id="SSF51735">
    <property type="entry name" value="NAD(P)-binding Rossmann-fold domains"/>
    <property type="match status" value="1"/>
</dbReference>
<keyword evidence="5" id="KW-1185">Reference proteome</keyword>
<feature type="domain" description="Enoyl reductase (ER)" evidence="3">
    <location>
        <begin position="11"/>
        <end position="321"/>
    </location>
</feature>
<dbReference type="Pfam" id="PF00107">
    <property type="entry name" value="ADH_zinc_N"/>
    <property type="match status" value="1"/>
</dbReference>
<evidence type="ECO:0000313" key="5">
    <source>
        <dbReference type="Proteomes" id="UP000325273"/>
    </source>
</evidence>
<dbReference type="GO" id="GO:0005829">
    <property type="term" value="C:cytosol"/>
    <property type="evidence" value="ECO:0007669"/>
    <property type="project" value="TreeGrafter"/>
</dbReference>
<dbReference type="Proteomes" id="UP000325273">
    <property type="component" value="Unassembled WGS sequence"/>
</dbReference>